<dbReference type="GO" id="GO:0004697">
    <property type="term" value="F:diacylglycerol-dependent serine/threonine kinase activity"/>
    <property type="evidence" value="ECO:0007669"/>
    <property type="project" value="UniProtKB-EC"/>
</dbReference>
<feature type="binding site" evidence="22">
    <location>
        <begin position="428"/>
        <end position="436"/>
    </location>
    <ligand>
        <name>ATP</name>
        <dbReference type="ChEBI" id="CHEBI:30616"/>
    </ligand>
</feature>
<comment type="similarity">
    <text evidence="3 20">Belongs to the protein kinase superfamily. AGC Ser/Thr protein kinase family. PKC subfamily.</text>
</comment>
<accession>A0A8J9ZX50</accession>
<dbReference type="Gene3D" id="1.10.510.10">
    <property type="entry name" value="Transferase(Phosphotransferase) domain 1"/>
    <property type="match status" value="1"/>
</dbReference>
<evidence type="ECO:0000256" key="21">
    <source>
        <dbReference type="PIRSR" id="PIRSR000551-50"/>
    </source>
</evidence>
<dbReference type="InterPro" id="IPR008271">
    <property type="entry name" value="Ser/Thr_kinase_AS"/>
</dbReference>
<dbReference type="CDD" id="cd20834">
    <property type="entry name" value="C1_nPKC_theta-like_rpt1"/>
    <property type="match status" value="1"/>
</dbReference>
<dbReference type="Gene3D" id="3.30.60.20">
    <property type="match status" value="2"/>
</dbReference>
<dbReference type="GO" id="GO:0005886">
    <property type="term" value="C:plasma membrane"/>
    <property type="evidence" value="ECO:0007669"/>
    <property type="project" value="UniProtKB-SubCell"/>
</dbReference>
<dbReference type="SMART" id="SM00109">
    <property type="entry name" value="C1"/>
    <property type="match status" value="2"/>
</dbReference>
<dbReference type="SUPFAM" id="SSF49562">
    <property type="entry name" value="C2 domain (Calcium/lipid-binding domain, CaLB)"/>
    <property type="match status" value="1"/>
</dbReference>
<dbReference type="EMBL" id="OV696690">
    <property type="protein sequence ID" value="CAH1264950.1"/>
    <property type="molecule type" value="Genomic_DNA"/>
</dbReference>
<dbReference type="CDD" id="cd20837">
    <property type="entry name" value="C1_nPKC_theta-like_rpt2"/>
    <property type="match status" value="1"/>
</dbReference>
<dbReference type="GO" id="GO:0007165">
    <property type="term" value="P:signal transduction"/>
    <property type="evidence" value="ECO:0007669"/>
    <property type="project" value="UniProtKB-ARBA"/>
</dbReference>
<dbReference type="Gene3D" id="2.60.40.150">
    <property type="entry name" value="C2 domain"/>
    <property type="match status" value="1"/>
</dbReference>
<evidence type="ECO:0000256" key="11">
    <source>
        <dbReference type="ARBA" id="ARBA00022737"/>
    </source>
</evidence>
<evidence type="ECO:0000256" key="8">
    <source>
        <dbReference type="ARBA" id="ARBA00022553"/>
    </source>
</evidence>
<keyword evidence="8" id="KW-0597">Phosphoprotein</keyword>
<dbReference type="InterPro" id="IPR046349">
    <property type="entry name" value="C1-like_sf"/>
</dbReference>
<keyword evidence="9 20" id="KW-0808">Transferase</keyword>
<feature type="active site" description="Proton acceptor" evidence="21">
    <location>
        <position position="546"/>
    </location>
</feature>
<feature type="binding site" evidence="22 23">
    <location>
        <position position="451"/>
    </location>
    <ligand>
        <name>ATP</name>
        <dbReference type="ChEBI" id="CHEBI:30616"/>
    </ligand>
</feature>
<dbReference type="InterPro" id="IPR035892">
    <property type="entry name" value="C2_domain_sf"/>
</dbReference>
<keyword evidence="5" id="KW-1003">Cell membrane</keyword>
<evidence type="ECO:0000313" key="28">
    <source>
        <dbReference type="EMBL" id="CAH1264950.1"/>
    </source>
</evidence>
<feature type="domain" description="Phorbol-ester/DAG-type" evidence="26">
    <location>
        <begin position="202"/>
        <end position="252"/>
    </location>
</feature>
<keyword evidence="13" id="KW-0863">Zinc-finger</keyword>
<evidence type="ECO:0000256" key="1">
    <source>
        <dbReference type="ARBA" id="ARBA00004202"/>
    </source>
</evidence>
<dbReference type="InterPro" id="IPR014376">
    <property type="entry name" value="Prot_kin_PKC_delta"/>
</dbReference>
<evidence type="ECO:0000256" key="7">
    <source>
        <dbReference type="ARBA" id="ARBA00022527"/>
    </source>
</evidence>
<dbReference type="InterPro" id="IPR000961">
    <property type="entry name" value="AGC-kinase_C"/>
</dbReference>
<keyword evidence="12 20" id="KW-0547">Nucleotide-binding</keyword>
<dbReference type="PIRSF" id="PIRSF000551">
    <property type="entry name" value="PKC_delta"/>
    <property type="match status" value="1"/>
</dbReference>
<dbReference type="PROSITE" id="PS50011">
    <property type="entry name" value="PROTEIN_KINASE_DOM"/>
    <property type="match status" value="1"/>
</dbReference>
<feature type="domain" description="Phorbol-ester/DAG-type" evidence="26">
    <location>
        <begin position="274"/>
        <end position="324"/>
    </location>
</feature>
<evidence type="ECO:0000256" key="16">
    <source>
        <dbReference type="ARBA" id="ARBA00022840"/>
    </source>
</evidence>
<dbReference type="Gene3D" id="3.30.200.20">
    <property type="entry name" value="Phosphorylase Kinase, domain 1"/>
    <property type="match status" value="1"/>
</dbReference>
<keyword evidence="29" id="KW-1185">Reference proteome</keyword>
<evidence type="ECO:0000259" key="27">
    <source>
        <dbReference type="PROSITE" id="PS51285"/>
    </source>
</evidence>
<evidence type="ECO:0000313" key="29">
    <source>
        <dbReference type="Proteomes" id="UP000838412"/>
    </source>
</evidence>
<keyword evidence="15" id="KW-0862">Zinc</keyword>
<dbReference type="SUPFAM" id="SSF56112">
    <property type="entry name" value="Protein kinase-like (PK-like)"/>
    <property type="match status" value="1"/>
</dbReference>
<dbReference type="PROSITE" id="PS50081">
    <property type="entry name" value="ZF_DAG_PE_2"/>
    <property type="match status" value="2"/>
</dbReference>
<dbReference type="InterPro" id="IPR002219">
    <property type="entry name" value="PKC_DAG/PE"/>
</dbReference>
<feature type="region of interest" description="Disordered" evidence="24">
    <location>
        <begin position="339"/>
        <end position="377"/>
    </location>
</feature>
<dbReference type="InterPro" id="IPR011009">
    <property type="entry name" value="Kinase-like_dom_sf"/>
</dbReference>
<dbReference type="FunFam" id="3.30.60.20:FF:000008">
    <property type="entry name" value="Protein kinase C theta"/>
    <property type="match status" value="1"/>
</dbReference>
<dbReference type="InterPro" id="IPR017441">
    <property type="entry name" value="Protein_kinase_ATP_BS"/>
</dbReference>
<evidence type="ECO:0000259" key="25">
    <source>
        <dbReference type="PROSITE" id="PS50011"/>
    </source>
</evidence>
<dbReference type="AlphaFoldDB" id="A0A8J9ZX50"/>
<keyword evidence="17" id="KW-0472">Membrane</keyword>
<dbReference type="Pfam" id="PF00130">
    <property type="entry name" value="C1_1"/>
    <property type="match status" value="2"/>
</dbReference>
<dbReference type="OrthoDB" id="63267at2759"/>
<evidence type="ECO:0000256" key="15">
    <source>
        <dbReference type="ARBA" id="ARBA00022833"/>
    </source>
</evidence>
<keyword evidence="11" id="KW-0677">Repeat</keyword>
<evidence type="ECO:0000256" key="12">
    <source>
        <dbReference type="ARBA" id="ARBA00022741"/>
    </source>
</evidence>
<dbReference type="Pfam" id="PF00069">
    <property type="entry name" value="Pkinase"/>
    <property type="match status" value="1"/>
</dbReference>
<evidence type="ECO:0000256" key="3">
    <source>
        <dbReference type="ARBA" id="ARBA00005490"/>
    </source>
</evidence>
<keyword evidence="6" id="KW-0963">Cytoplasm</keyword>
<dbReference type="Proteomes" id="UP000838412">
    <property type="component" value="Chromosome 5"/>
</dbReference>
<dbReference type="SMART" id="SM00220">
    <property type="entry name" value="S_TKc"/>
    <property type="match status" value="1"/>
</dbReference>
<dbReference type="FunFam" id="1.10.510.10:FF:000150">
    <property type="entry name" value="Protein kinase C, theta"/>
    <property type="match status" value="1"/>
</dbReference>
<dbReference type="FunFam" id="3.30.200.20:FF:000020">
    <property type="entry name" value="Protein kinase C, alpha"/>
    <property type="match status" value="1"/>
</dbReference>
<feature type="domain" description="Protein kinase" evidence="25">
    <location>
        <begin position="422"/>
        <end position="675"/>
    </location>
</feature>
<evidence type="ECO:0000256" key="2">
    <source>
        <dbReference type="ARBA" id="ARBA00004496"/>
    </source>
</evidence>
<dbReference type="PROSITE" id="PS00479">
    <property type="entry name" value="ZF_DAG_PE_1"/>
    <property type="match status" value="1"/>
</dbReference>
<evidence type="ECO:0000256" key="10">
    <source>
        <dbReference type="ARBA" id="ARBA00022723"/>
    </source>
</evidence>
<dbReference type="PROSITE" id="PS00107">
    <property type="entry name" value="PROTEIN_KINASE_ATP"/>
    <property type="match status" value="1"/>
</dbReference>
<evidence type="ECO:0000256" key="22">
    <source>
        <dbReference type="PIRSR" id="PIRSR000551-51"/>
    </source>
</evidence>
<dbReference type="FunFam" id="2.60.40.150:FF:000049">
    <property type="entry name" value="Protein kinase C delta type"/>
    <property type="match status" value="1"/>
</dbReference>
<evidence type="ECO:0000256" key="23">
    <source>
        <dbReference type="PROSITE-ProRule" id="PRU10141"/>
    </source>
</evidence>
<dbReference type="EC" id="2.7.11.13" evidence="4 20"/>
<evidence type="ECO:0000256" key="19">
    <source>
        <dbReference type="ARBA" id="ARBA00047470"/>
    </source>
</evidence>
<gene>
    <name evidence="28" type="primary">PRKCD</name>
    <name evidence="28" type="ORF">BLAG_LOCUS19119</name>
</gene>
<dbReference type="InterPro" id="IPR020454">
    <property type="entry name" value="DAG/PE-bd"/>
</dbReference>
<dbReference type="FunFam" id="3.30.60.20:FF:000003">
    <property type="entry name" value="Protein kinase C delta"/>
    <property type="match status" value="1"/>
</dbReference>
<dbReference type="GO" id="GO:0005737">
    <property type="term" value="C:cytoplasm"/>
    <property type="evidence" value="ECO:0007669"/>
    <property type="project" value="UniProtKB-SubCell"/>
</dbReference>
<evidence type="ECO:0000256" key="13">
    <source>
        <dbReference type="ARBA" id="ARBA00022771"/>
    </source>
</evidence>
<evidence type="ECO:0000256" key="20">
    <source>
        <dbReference type="PIRNR" id="PIRNR000551"/>
    </source>
</evidence>
<keyword evidence="16 20" id="KW-0067">ATP-binding</keyword>
<feature type="domain" description="AGC-kinase C-terminal" evidence="27">
    <location>
        <begin position="676"/>
        <end position="747"/>
    </location>
</feature>
<evidence type="ECO:0000256" key="4">
    <source>
        <dbReference type="ARBA" id="ARBA00012429"/>
    </source>
</evidence>
<evidence type="ECO:0000256" key="17">
    <source>
        <dbReference type="ARBA" id="ARBA00023136"/>
    </source>
</evidence>
<comment type="catalytic activity">
    <reaction evidence="19">
        <text>L-seryl-[protein] + ATP = O-phospho-L-seryl-[protein] + ADP + H(+)</text>
        <dbReference type="Rhea" id="RHEA:17989"/>
        <dbReference type="Rhea" id="RHEA-COMP:9863"/>
        <dbReference type="Rhea" id="RHEA-COMP:11604"/>
        <dbReference type="ChEBI" id="CHEBI:15378"/>
        <dbReference type="ChEBI" id="CHEBI:29999"/>
        <dbReference type="ChEBI" id="CHEBI:30616"/>
        <dbReference type="ChEBI" id="CHEBI:83421"/>
        <dbReference type="ChEBI" id="CHEBI:456216"/>
        <dbReference type="EC" id="2.7.11.13"/>
    </reaction>
</comment>
<evidence type="ECO:0000256" key="9">
    <source>
        <dbReference type="ARBA" id="ARBA00022679"/>
    </source>
</evidence>
<comment type="catalytic activity">
    <reaction evidence="18 20">
        <text>L-threonyl-[protein] + ATP = O-phospho-L-threonyl-[protein] + ADP + H(+)</text>
        <dbReference type="Rhea" id="RHEA:46608"/>
        <dbReference type="Rhea" id="RHEA-COMP:11060"/>
        <dbReference type="Rhea" id="RHEA-COMP:11605"/>
        <dbReference type="ChEBI" id="CHEBI:15378"/>
        <dbReference type="ChEBI" id="CHEBI:30013"/>
        <dbReference type="ChEBI" id="CHEBI:30616"/>
        <dbReference type="ChEBI" id="CHEBI:61977"/>
        <dbReference type="ChEBI" id="CHEBI:456216"/>
        <dbReference type="EC" id="2.7.11.13"/>
    </reaction>
</comment>
<reference evidence="28" key="1">
    <citation type="submission" date="2022-01" db="EMBL/GenBank/DDBJ databases">
        <authorList>
            <person name="Braso-Vives M."/>
        </authorList>
    </citation>
    <scope>NUCLEOTIDE SEQUENCE</scope>
</reference>
<evidence type="ECO:0000256" key="6">
    <source>
        <dbReference type="ARBA" id="ARBA00022490"/>
    </source>
</evidence>
<dbReference type="Pfam" id="PF00433">
    <property type="entry name" value="Pkinase_C"/>
    <property type="match status" value="1"/>
</dbReference>
<name>A0A8J9ZX50_BRALA</name>
<evidence type="ECO:0000256" key="18">
    <source>
        <dbReference type="ARBA" id="ARBA00047272"/>
    </source>
</evidence>
<dbReference type="GO" id="GO:0008270">
    <property type="term" value="F:zinc ion binding"/>
    <property type="evidence" value="ECO:0007669"/>
    <property type="project" value="UniProtKB-KW"/>
</dbReference>
<keyword evidence="7 20" id="KW-0723">Serine/threonine-protein kinase</keyword>
<dbReference type="InterPro" id="IPR017892">
    <property type="entry name" value="Pkinase_C"/>
</dbReference>
<evidence type="ECO:0000256" key="5">
    <source>
        <dbReference type="ARBA" id="ARBA00022475"/>
    </source>
</evidence>
<keyword evidence="10" id="KW-0479">Metal-binding</keyword>
<organism evidence="28 29">
    <name type="scientific">Branchiostoma lanceolatum</name>
    <name type="common">Common lancelet</name>
    <name type="synonym">Amphioxus lanceolatum</name>
    <dbReference type="NCBI Taxonomy" id="7740"/>
    <lineage>
        <taxon>Eukaryota</taxon>
        <taxon>Metazoa</taxon>
        <taxon>Chordata</taxon>
        <taxon>Cephalochordata</taxon>
        <taxon>Leptocardii</taxon>
        <taxon>Amphioxiformes</taxon>
        <taxon>Branchiostomatidae</taxon>
        <taxon>Branchiostoma</taxon>
    </lineage>
</organism>
<evidence type="ECO:0000256" key="24">
    <source>
        <dbReference type="SAM" id="MobiDB-lite"/>
    </source>
</evidence>
<dbReference type="PROSITE" id="PS00108">
    <property type="entry name" value="PROTEIN_KINASE_ST"/>
    <property type="match status" value="1"/>
</dbReference>
<evidence type="ECO:0000256" key="14">
    <source>
        <dbReference type="ARBA" id="ARBA00022777"/>
    </source>
</evidence>
<dbReference type="InterPro" id="IPR000719">
    <property type="entry name" value="Prot_kinase_dom"/>
</dbReference>
<dbReference type="SMART" id="SM00133">
    <property type="entry name" value="S_TK_X"/>
    <property type="match status" value="1"/>
</dbReference>
<dbReference type="Pfam" id="PF21494">
    <property type="entry name" value="PKC_C2"/>
    <property type="match status" value="1"/>
</dbReference>
<dbReference type="PROSITE" id="PS51285">
    <property type="entry name" value="AGC_KINASE_CTER"/>
    <property type="match status" value="1"/>
</dbReference>
<dbReference type="PRINTS" id="PR00008">
    <property type="entry name" value="DAGPEDOMAIN"/>
</dbReference>
<dbReference type="PANTHER" id="PTHR24351">
    <property type="entry name" value="RIBOSOMAL PROTEIN S6 KINASE"/>
    <property type="match status" value="1"/>
</dbReference>
<protein>
    <recommendedName>
        <fullName evidence="4 20">Protein kinase C</fullName>
        <ecNumber evidence="4 20">2.7.11.13</ecNumber>
    </recommendedName>
</protein>
<keyword evidence="14 20" id="KW-0418">Kinase</keyword>
<sequence length="747" mass="83904">MKKVLGIRRRDIKNCLCKTKGVSSPSSGVPAAMSVLNLGGPGFIRVKLLQVDPGSLEVPPGETFDPYCAVNVKEAVDTPGRGLQLIQKKKTIYPEWNSCFDSHLYQGRVIQLAVMAKPMNKLLAEVSIGVQMLAEKCQKGDDKIISTWLDLKPSGRLLVQVRYFSEEGAGAARGTPEEEEQYGAFTRRRMAMRKAKVHVIKGHEFIAKFFPHPTFCSVCKEFLWGFNKQGYQCGACSAAVHKKCHSHVLGKCPKTAAASQESKFLKERFNIDVPHRFKTNNYLSLTFCDHCGSLLVGLFRQGVKCETCGMNCHHKCQAKVANLCGVNQKLMSEALAHISAKKGAPSPRTPRKAGAAGEVSPPPRPPKPGNNLAVPGEIPKMEADIDDDEGVYEKMWEVELPPLPPRSTSLRKPLRNFAEEDFVFLKVLGKGSFGKVMLAELKGKKEYFAIKALKKEVVLADDDFECTMAEKRVLALSWQHPYLTHLYATYQTKAHLFFVMEYLNGGDLMFHIQKNRKFDRKRAQFYGAEITLGLQFLHGKGIVYRDLKLDNVLLDKDGHIKIADFGMCKEGITDEKRAVTFCGTPDYIAPEILKGQRYGFSVDWWSFGVLLYEMLIGASPFHGDDEDDLFYSILHETPQYSRIDKDSQSCLSQLLERDPEKRLGVAGDIRRHPFFSSTDWERLERKEIPPPYKPNIKSASDVSNFDSDFTMEKARLTAPTNKDLIESIDQNMFSGFEFTAPTMADFS</sequence>
<comment type="subcellular location">
    <subcellularLocation>
        <location evidence="1">Cell membrane</location>
        <topology evidence="1">Peripheral membrane protein</topology>
    </subcellularLocation>
    <subcellularLocation>
        <location evidence="2">Cytoplasm</location>
    </subcellularLocation>
</comment>
<evidence type="ECO:0000259" key="26">
    <source>
        <dbReference type="PROSITE" id="PS50081"/>
    </source>
</evidence>
<dbReference type="SUPFAM" id="SSF57889">
    <property type="entry name" value="Cysteine-rich domain"/>
    <property type="match status" value="2"/>
</dbReference>
<dbReference type="GO" id="GO:0005524">
    <property type="term" value="F:ATP binding"/>
    <property type="evidence" value="ECO:0007669"/>
    <property type="project" value="UniProtKB-UniRule"/>
</dbReference>
<proteinExistence type="inferred from homology"/>